<accession>A0A0D1WV82</accession>
<dbReference type="STRING" id="212818.A0A0D1WV82"/>
<evidence type="ECO:0000256" key="1">
    <source>
        <dbReference type="SAM" id="MobiDB-lite"/>
    </source>
</evidence>
<dbReference type="VEuPathDB" id="FungiDB:PV10_04473"/>
<feature type="region of interest" description="Disordered" evidence="1">
    <location>
        <begin position="535"/>
        <end position="571"/>
    </location>
</feature>
<gene>
    <name evidence="2" type="ORF">PV10_04473</name>
</gene>
<feature type="compositionally biased region" description="Low complexity" evidence="1">
    <location>
        <begin position="909"/>
        <end position="921"/>
    </location>
</feature>
<feature type="compositionally biased region" description="Polar residues" evidence="1">
    <location>
        <begin position="555"/>
        <end position="568"/>
    </location>
</feature>
<organism evidence="2 3">
    <name type="scientific">Exophiala mesophila</name>
    <name type="common">Black yeast-like fungus</name>
    <dbReference type="NCBI Taxonomy" id="212818"/>
    <lineage>
        <taxon>Eukaryota</taxon>
        <taxon>Fungi</taxon>
        <taxon>Dikarya</taxon>
        <taxon>Ascomycota</taxon>
        <taxon>Pezizomycotina</taxon>
        <taxon>Eurotiomycetes</taxon>
        <taxon>Chaetothyriomycetidae</taxon>
        <taxon>Chaetothyriales</taxon>
        <taxon>Herpotrichiellaceae</taxon>
        <taxon>Exophiala</taxon>
    </lineage>
</organism>
<feature type="region of interest" description="Disordered" evidence="1">
    <location>
        <begin position="663"/>
        <end position="691"/>
    </location>
</feature>
<sequence length="1142" mass="124942">MAGSSGEQTISSTSIIRGRPTSEHDIVGCFDEESCRYFLREVGSKVVPFYPFTFGMEEVYSLIVEEYGLAGIPDATSVLQDLLENERTAGGLGDDGDIWRSWRHSWRHRNDDSLNPFIPKISSFVLKPPTSPRTRIFKSENFLRTIDEQWYRDEALNQITAASDGTATGQGPAGYSQFAKLTCTHQRLRTAVETTEGSHSQATRKHESSGSTKAWSRSSSFRSSLFGRQSSTPLRAKASSKSFLKQSSSFAGSRQSDLNLNASPSLPTEERRPVTFVPTIQFSSPRSPLVPLKERKRLDVINSDASNSFQAEEDVQPDSAMSLNNIQMDSSVLMAYETLTGEEPFSAEQMPYLRGGGEADIAASVQVNKSMTRCPTIPLPASLSLPTSDITTALRGADDTTISDYSHIDFASMAGQSPEETSNTSARKNHAAVIASPALSPGTKIHARNRDLHEEIPGANVLRAINREARLIDGQFCNPRIWKRLSSQPWELHDQSLVLEDVKPVSVRQSWASSKPKRDSRISLLRGLRGVFRKESLPNQEPSAVKTEEGEDQLQPRNTPSLPFSGNFISPGRVKKQQANHALGLDGAADEMSSPSISLSPDVNKALPLSPGELARALSQHKPLRRTSTDSQSRLSALFSVAGLHRSSSYRGSGDRSHYTLSQHRISAPFSSPSRRRGPRHARTKTEPIRSFSAQFSPISYSTIAYSNPFTSDKVDLSPVRPPSPLFARSGPQDAFPGPTDSSAQNPDIDRSPGANNAGAMYAWSPAPVGQTPDKPSVPAQNPIVRSPVSVDSTPEKPSVPARNPFAWSPPPIGPTPKKPSVPLQYPFVWSPAPVEKPSMSAHGPHECSSSPVGPTREKPSVPAPGPNLEQSPAFKSPDIAHSYSPGLATEKPPAPNTPKRSIKAFFGRSKSPSKRSVSPTPRMIQPILMIAEQDTTKKDIQQGTPANSTASQAKGVFHIRLDERSIEGAPKNRAISLDPPSQSVLQADLDLMLVTSANEYLLREATSQHLNADVVKLEKQKWAARGHLPVIDFQYDSTTQCSIVSTNITSLRFHGIPKENRLAFVKTVIAAWHSVTQLLSQRVYCHPDVSLRNILHDASKVLDLLGAPEETILGFHDLQIRALAQMNRVRRLREEEASRNG</sequence>
<dbReference type="OMA" id="QCEVELM"/>
<name>A0A0D1WV82_EXOME</name>
<evidence type="ECO:0000313" key="2">
    <source>
        <dbReference type="EMBL" id="KIV93245.1"/>
    </source>
</evidence>
<dbReference type="RefSeq" id="XP_016224819.1">
    <property type="nucleotide sequence ID" value="XM_016369031.1"/>
</dbReference>
<dbReference type="AlphaFoldDB" id="A0A0D1WV82"/>
<proteinExistence type="predicted"/>
<dbReference type="GeneID" id="27322318"/>
<feature type="region of interest" description="Disordered" evidence="1">
    <location>
        <begin position="716"/>
        <end position="921"/>
    </location>
</feature>
<evidence type="ECO:0000313" key="3">
    <source>
        <dbReference type="Proteomes" id="UP000054302"/>
    </source>
</evidence>
<keyword evidence="3" id="KW-1185">Reference proteome</keyword>
<dbReference type="EMBL" id="KN847522">
    <property type="protein sequence ID" value="KIV93245.1"/>
    <property type="molecule type" value="Genomic_DNA"/>
</dbReference>
<dbReference type="Proteomes" id="UP000054302">
    <property type="component" value="Unassembled WGS sequence"/>
</dbReference>
<feature type="region of interest" description="Disordered" evidence="1">
    <location>
        <begin position="191"/>
        <end position="215"/>
    </location>
</feature>
<protein>
    <submittedName>
        <fullName evidence="2">Uncharacterized protein</fullName>
    </submittedName>
</protein>
<feature type="compositionally biased region" description="Polar residues" evidence="1">
    <location>
        <begin position="192"/>
        <end position="201"/>
    </location>
</feature>
<feature type="compositionally biased region" description="Basic residues" evidence="1">
    <location>
        <begin position="674"/>
        <end position="683"/>
    </location>
</feature>
<reference evidence="2 3" key="1">
    <citation type="submission" date="2015-01" db="EMBL/GenBank/DDBJ databases">
        <title>The Genome Sequence of Exophiala mesophila CBS40295.</title>
        <authorList>
            <consortium name="The Broad Institute Genomics Platform"/>
            <person name="Cuomo C."/>
            <person name="de Hoog S."/>
            <person name="Gorbushina A."/>
            <person name="Stielow B."/>
            <person name="Teixiera M."/>
            <person name="Abouelleil A."/>
            <person name="Chapman S.B."/>
            <person name="Priest M."/>
            <person name="Young S.K."/>
            <person name="Wortman J."/>
            <person name="Nusbaum C."/>
            <person name="Birren B."/>
        </authorList>
    </citation>
    <scope>NUCLEOTIDE SEQUENCE [LARGE SCALE GENOMIC DNA]</scope>
    <source>
        <strain evidence="2 3">CBS 40295</strain>
    </source>
</reference>
<feature type="compositionally biased region" description="Pro residues" evidence="1">
    <location>
        <begin position="808"/>
        <end position="820"/>
    </location>
</feature>
<dbReference type="OrthoDB" id="5229017at2759"/>
<dbReference type="HOGENOM" id="CLU_302267_0_0_1"/>